<name>A0A2G0QDP2_XENHO</name>
<reference evidence="1 2" key="1">
    <citation type="journal article" date="2017" name="Nat. Microbiol.">
        <title>Natural product diversity associated with the nematode symbionts Photorhabdus and Xenorhabdus.</title>
        <authorList>
            <person name="Tobias N.J."/>
            <person name="Wolff H."/>
            <person name="Djahanschiri B."/>
            <person name="Grundmann F."/>
            <person name="Kronenwerth M."/>
            <person name="Shi Y.M."/>
            <person name="Simonyi S."/>
            <person name="Grun P."/>
            <person name="Shapiro-Ilan D."/>
            <person name="Pidot S.J."/>
            <person name="Stinear T.P."/>
            <person name="Ebersberger I."/>
            <person name="Bode H.B."/>
        </authorList>
    </citation>
    <scope>NUCLEOTIDE SEQUENCE [LARGE SCALE GENOMIC DNA]</scope>
    <source>
        <strain evidence="1 2">DSM 17903</strain>
    </source>
</reference>
<evidence type="ECO:0000313" key="1">
    <source>
        <dbReference type="EMBL" id="PHM57340.1"/>
    </source>
</evidence>
<organism evidence="1 2">
    <name type="scientific">Xenorhabdus hominickii</name>
    <dbReference type="NCBI Taxonomy" id="351679"/>
    <lineage>
        <taxon>Bacteria</taxon>
        <taxon>Pseudomonadati</taxon>
        <taxon>Pseudomonadota</taxon>
        <taxon>Gammaproteobacteria</taxon>
        <taxon>Enterobacterales</taxon>
        <taxon>Morganellaceae</taxon>
        <taxon>Xenorhabdus</taxon>
    </lineage>
</organism>
<dbReference type="Proteomes" id="UP000225433">
    <property type="component" value="Unassembled WGS sequence"/>
</dbReference>
<comment type="caution">
    <text evidence="1">The sequence shown here is derived from an EMBL/GenBank/DDBJ whole genome shotgun (WGS) entry which is preliminary data.</text>
</comment>
<dbReference type="EMBL" id="NJAI01000001">
    <property type="protein sequence ID" value="PHM57340.1"/>
    <property type="molecule type" value="Genomic_DNA"/>
</dbReference>
<evidence type="ECO:0000313" key="2">
    <source>
        <dbReference type="Proteomes" id="UP000225433"/>
    </source>
</evidence>
<protein>
    <submittedName>
        <fullName evidence="1">Transposase</fullName>
    </submittedName>
</protein>
<dbReference type="AlphaFoldDB" id="A0A2G0QDP2"/>
<accession>A0A2G0QDP2</accession>
<gene>
    <name evidence="1" type="ORF">Xhom_00306</name>
</gene>
<sequence>MWEELLEQLILEPDFEWLMIDASHIKVHLHAAGAKGGNQEMGYTKGGSAPRYIWAWMCMVCRSEYLLQAGPQRIAHRLRP</sequence>
<proteinExistence type="predicted"/>